<dbReference type="InterPro" id="IPR025405">
    <property type="entry name" value="DUF4131"/>
</dbReference>
<evidence type="ECO:0000256" key="3">
    <source>
        <dbReference type="ARBA" id="ARBA00022692"/>
    </source>
</evidence>
<keyword evidence="4 6" id="KW-1133">Transmembrane helix</keyword>
<keyword evidence="5 6" id="KW-0472">Membrane</keyword>
<evidence type="ECO:0000256" key="6">
    <source>
        <dbReference type="SAM" id="Phobius"/>
    </source>
</evidence>
<dbReference type="Pfam" id="PF13567">
    <property type="entry name" value="DUF4131"/>
    <property type="match status" value="1"/>
</dbReference>
<dbReference type="InterPro" id="IPR052159">
    <property type="entry name" value="Competence_DNA_uptake"/>
</dbReference>
<feature type="transmembrane region" description="Helical" evidence="6">
    <location>
        <begin position="284"/>
        <end position="313"/>
    </location>
</feature>
<dbReference type="EMBL" id="MHLL01000030">
    <property type="protein sequence ID" value="OGZ08702.1"/>
    <property type="molecule type" value="Genomic_DNA"/>
</dbReference>
<feature type="transmembrane region" description="Helical" evidence="6">
    <location>
        <begin position="472"/>
        <end position="489"/>
    </location>
</feature>
<evidence type="ECO:0000259" key="7">
    <source>
        <dbReference type="Pfam" id="PF03772"/>
    </source>
</evidence>
<dbReference type="PANTHER" id="PTHR30619:SF1">
    <property type="entry name" value="RECOMBINATION PROTEIN 2"/>
    <property type="match status" value="1"/>
</dbReference>
<feature type="domain" description="ComEC/Rec2-related protein" evidence="7">
    <location>
        <begin position="229"/>
        <end position="493"/>
    </location>
</feature>
<name>A0A1G2D5G9_9BACT</name>
<evidence type="ECO:0000256" key="2">
    <source>
        <dbReference type="ARBA" id="ARBA00022475"/>
    </source>
</evidence>
<reference evidence="9 10" key="1">
    <citation type="journal article" date="2016" name="Nat. Commun.">
        <title>Thousands of microbial genomes shed light on interconnected biogeochemical processes in an aquifer system.</title>
        <authorList>
            <person name="Anantharaman K."/>
            <person name="Brown C.T."/>
            <person name="Hug L.A."/>
            <person name="Sharon I."/>
            <person name="Castelle C.J."/>
            <person name="Probst A.J."/>
            <person name="Thomas B.C."/>
            <person name="Singh A."/>
            <person name="Wilkins M.J."/>
            <person name="Karaoz U."/>
            <person name="Brodie E.L."/>
            <person name="Williams K.H."/>
            <person name="Hubbard S.S."/>
            <person name="Banfield J.F."/>
        </authorList>
    </citation>
    <scope>NUCLEOTIDE SEQUENCE [LARGE SCALE GENOMIC DNA]</scope>
</reference>
<evidence type="ECO:0000313" key="10">
    <source>
        <dbReference type="Proteomes" id="UP000177996"/>
    </source>
</evidence>
<evidence type="ECO:0000256" key="5">
    <source>
        <dbReference type="ARBA" id="ARBA00023136"/>
    </source>
</evidence>
<feature type="transmembrane region" description="Helical" evidence="6">
    <location>
        <begin position="347"/>
        <end position="364"/>
    </location>
</feature>
<evidence type="ECO:0000256" key="1">
    <source>
        <dbReference type="ARBA" id="ARBA00004651"/>
    </source>
</evidence>
<comment type="subcellular location">
    <subcellularLocation>
        <location evidence="1">Cell membrane</location>
        <topology evidence="1">Multi-pass membrane protein</topology>
    </subcellularLocation>
</comment>
<dbReference type="Pfam" id="PF03772">
    <property type="entry name" value="Competence"/>
    <property type="match status" value="1"/>
</dbReference>
<feature type="transmembrane region" description="Helical" evidence="6">
    <location>
        <begin position="416"/>
        <end position="440"/>
    </location>
</feature>
<feature type="transmembrane region" description="Helical" evidence="6">
    <location>
        <begin position="54"/>
        <end position="74"/>
    </location>
</feature>
<gene>
    <name evidence="9" type="ORF">A3D65_01330</name>
</gene>
<dbReference type="AlphaFoldDB" id="A0A1G2D5G9"/>
<keyword evidence="2" id="KW-1003">Cell membrane</keyword>
<feature type="transmembrane region" description="Helical" evidence="6">
    <location>
        <begin position="6"/>
        <end position="26"/>
    </location>
</feature>
<dbReference type="InterPro" id="IPR004477">
    <property type="entry name" value="ComEC_N"/>
</dbReference>
<dbReference type="PANTHER" id="PTHR30619">
    <property type="entry name" value="DNA INTERNALIZATION/COMPETENCE PROTEIN COMEC/REC2"/>
    <property type="match status" value="1"/>
</dbReference>
<organism evidence="9 10">
    <name type="scientific">Candidatus Lloydbacteria bacterium RIFCSPHIGHO2_02_FULL_50_13</name>
    <dbReference type="NCBI Taxonomy" id="1798661"/>
    <lineage>
        <taxon>Bacteria</taxon>
        <taxon>Candidatus Lloydiibacteriota</taxon>
    </lineage>
</organism>
<evidence type="ECO:0008006" key="11">
    <source>
        <dbReference type="Google" id="ProtNLM"/>
    </source>
</evidence>
<comment type="caution">
    <text evidence="9">The sequence shown here is derived from an EMBL/GenBank/DDBJ whole genome shotgun (WGS) entry which is preliminary data.</text>
</comment>
<keyword evidence="3 6" id="KW-0812">Transmembrane</keyword>
<dbReference type="Proteomes" id="UP000177996">
    <property type="component" value="Unassembled WGS sequence"/>
</dbReference>
<feature type="transmembrane region" description="Helical" evidence="6">
    <location>
        <begin position="252"/>
        <end position="278"/>
    </location>
</feature>
<accession>A0A1G2D5G9</accession>
<feature type="domain" description="DUF4131" evidence="8">
    <location>
        <begin position="29"/>
        <end position="185"/>
    </location>
</feature>
<feature type="transmembrane region" description="Helical" evidence="6">
    <location>
        <begin position="376"/>
        <end position="396"/>
    </location>
</feature>
<dbReference type="NCBIfam" id="TIGR00360">
    <property type="entry name" value="ComEC_N-term"/>
    <property type="match status" value="1"/>
</dbReference>
<protein>
    <recommendedName>
        <fullName evidence="11">ComEC/Rec2-related protein domain-containing protein</fullName>
    </recommendedName>
</protein>
<evidence type="ECO:0000259" key="8">
    <source>
        <dbReference type="Pfam" id="PF13567"/>
    </source>
</evidence>
<feature type="transmembrane region" description="Helical" evidence="6">
    <location>
        <begin position="31"/>
        <end position="48"/>
    </location>
</feature>
<proteinExistence type="predicted"/>
<feature type="transmembrane region" description="Helical" evidence="6">
    <location>
        <begin position="325"/>
        <end position="341"/>
    </location>
</feature>
<sequence>MQLLSRAFVPALVSFLIGVGVAAYVLPSFALGGLFLVLALAALILWVVRRENIFSLFVVVCAIALALGVFRFTIWAEAPNDPSLEALVGENVVLRGVVVDEPDVREKNTQLYFRIEEIVDGALRTPAKGTVLLVVGRYPEYQYGDAMEIRGTIKHPEAFSSNDGRIFDYPNYLKAKGITYQIFYPKVAMHGYERGHFIRAKLFEVKHSFLERLSAVLPEPENALAGGILLGGKRSLGEEWTERFRTTGIVHIIVLSGYNMTIVAEWLGAAFLVLGFYGSLSISALGIVFFALMTGAGATVVRAAIMALLVLLARLTGRTETMGRGLLLAGVLMVAHNPSILAFDPSFQLSFLASLGLVFVAPILRERIRIFRKHLVVEEVVVSTLATQIMVLPLLLCQTGIFSTVALPANLLVLPLIPVTMLFTFATGVLGFVGNIFAFISALPTSALLAWILAVGKYGAALPFAAVHLPPLPGWLVFLAYAALAWAIYRFSRPVDHAPLPRVL</sequence>
<dbReference type="GO" id="GO:0005886">
    <property type="term" value="C:plasma membrane"/>
    <property type="evidence" value="ECO:0007669"/>
    <property type="project" value="UniProtKB-SubCell"/>
</dbReference>
<evidence type="ECO:0000256" key="4">
    <source>
        <dbReference type="ARBA" id="ARBA00022989"/>
    </source>
</evidence>
<evidence type="ECO:0000313" key="9">
    <source>
        <dbReference type="EMBL" id="OGZ08702.1"/>
    </source>
</evidence>
<dbReference type="STRING" id="1798661.A3D65_01330"/>